<dbReference type="AlphaFoldDB" id="A0A7S1JKD0"/>
<evidence type="ECO:0000256" key="1">
    <source>
        <dbReference type="SAM" id="MobiDB-lite"/>
    </source>
</evidence>
<evidence type="ECO:0000313" key="2">
    <source>
        <dbReference type="EMBL" id="CAD9045384.1"/>
    </source>
</evidence>
<feature type="compositionally biased region" description="Basic and acidic residues" evidence="1">
    <location>
        <begin position="78"/>
        <end position="96"/>
    </location>
</feature>
<sequence length="314" mass="33994">MPEVQSLRRRLLRGFPPALFGAADQEAVNTIIHAHQHPDQDTWSAAAAGDDGTDDDADDRRVVSGYEQALGSWQAYQQKKELEEGSSPRHHLNDTAHRRKNEHIKEGVPSTSSRDEGEQDIIDTPNSNGRQEESPSVFTSLASPSPPRPPVASSVQSSATVIRLTSDNNNMIGNSVSSLRESPAMARGGRVNVDEAGGGDDEDRDCHVLCVHGFDREWVTGPMMPSAIKDAIGRHNVKKVVSLRGMSVPPFPPTYSCRVVLHPHASDMAAHLLSRGDLCLRVMSGLNNALPHGDLSEEKEMRVRVSGPASEPGG</sequence>
<feature type="compositionally biased region" description="Basic and acidic residues" evidence="1">
    <location>
        <begin position="294"/>
        <end position="303"/>
    </location>
</feature>
<gene>
    <name evidence="2" type="ORF">VBRA1451_LOCUS436</name>
</gene>
<accession>A0A7S1JKD0</accession>
<feature type="region of interest" description="Disordered" evidence="1">
    <location>
        <begin position="294"/>
        <end position="314"/>
    </location>
</feature>
<feature type="region of interest" description="Disordered" evidence="1">
    <location>
        <begin position="78"/>
        <end position="158"/>
    </location>
</feature>
<name>A0A7S1JKD0_9ALVE</name>
<dbReference type="EMBL" id="HBGB01000709">
    <property type="protein sequence ID" value="CAD9045384.1"/>
    <property type="molecule type" value="Transcribed_RNA"/>
</dbReference>
<reference evidence="2" key="1">
    <citation type="submission" date="2021-01" db="EMBL/GenBank/DDBJ databases">
        <authorList>
            <person name="Corre E."/>
            <person name="Pelletier E."/>
            <person name="Niang G."/>
            <person name="Scheremetjew M."/>
            <person name="Finn R."/>
            <person name="Kale V."/>
            <person name="Holt S."/>
            <person name="Cochrane G."/>
            <person name="Meng A."/>
            <person name="Brown T."/>
            <person name="Cohen L."/>
        </authorList>
    </citation>
    <scope>NUCLEOTIDE SEQUENCE</scope>
    <source>
        <strain evidence="2">CCMP3346</strain>
    </source>
</reference>
<organism evidence="2">
    <name type="scientific">Vitrella brassicaformis</name>
    <dbReference type="NCBI Taxonomy" id="1169539"/>
    <lineage>
        <taxon>Eukaryota</taxon>
        <taxon>Sar</taxon>
        <taxon>Alveolata</taxon>
        <taxon>Colpodellida</taxon>
        <taxon>Vitrellaceae</taxon>
        <taxon>Vitrella</taxon>
    </lineage>
</organism>
<feature type="region of interest" description="Disordered" evidence="1">
    <location>
        <begin position="37"/>
        <end position="60"/>
    </location>
</feature>
<feature type="compositionally biased region" description="Polar residues" evidence="1">
    <location>
        <begin position="124"/>
        <end position="139"/>
    </location>
</feature>
<proteinExistence type="predicted"/>
<protein>
    <submittedName>
        <fullName evidence="2">Uncharacterized protein</fullName>
    </submittedName>
</protein>